<dbReference type="EMBL" id="PPTT01000003">
    <property type="protein sequence ID" value="RDB71079.1"/>
    <property type="molecule type" value="Genomic_DNA"/>
</dbReference>
<dbReference type="Proteomes" id="UP000270112">
    <property type="component" value="Unassembled WGS sequence"/>
</dbReference>
<evidence type="ECO:0000256" key="1">
    <source>
        <dbReference type="ARBA" id="ARBA00022690"/>
    </source>
</evidence>
<dbReference type="OrthoDB" id="3177858at2"/>
<dbReference type="EMBL" id="QICC01000002">
    <property type="protein sequence ID" value="RNM43245.1"/>
    <property type="molecule type" value="Genomic_DNA"/>
</dbReference>
<comment type="caution">
    <text evidence="7">The sequence shown here is derived from an EMBL/GenBank/DDBJ whole genome shotgun (WGS) entry which is preliminary data.</text>
</comment>
<sequence length="192" mass="19869">MTKTAKWSMIGVVAALLLALFAVAGCSSDNAANTDNYDNNSDIANPSVENSKNGTGTDNGGSQMGDGGSIGEGTVLKVPNGWAAYSQGDMLVLLDSDQDVQYQWTAEVDGNTVLKDTDADLPSSNYNDQNANDVVGSAGMHAFGFLADGQNNGDSTITMKLANTTNADDVKTTIVVKATVQDGAFTAVSIQE</sequence>
<dbReference type="Pfam" id="PF09394">
    <property type="entry name" value="Inhibitor_I42"/>
    <property type="match status" value="1"/>
</dbReference>
<evidence type="ECO:0000259" key="5">
    <source>
        <dbReference type="Pfam" id="PF09394"/>
    </source>
</evidence>
<keyword evidence="2" id="KW-0789">Thiol protease inhibitor</keyword>
<reference evidence="9" key="2">
    <citation type="submission" date="2018-05" db="EMBL/GenBank/DDBJ databases">
        <title>Genome Sequencing of selected type strains of the family Eggerthellaceae.</title>
        <authorList>
            <person name="Danylec N."/>
            <person name="Stoll D.A."/>
            <person name="Doetsch A."/>
            <person name="Huch M."/>
        </authorList>
    </citation>
    <scope>NUCLEOTIDE SEQUENCE [LARGE SCALE GENOMIC DNA]</scope>
    <source>
        <strain evidence="9">DSM 16107</strain>
    </source>
</reference>
<evidence type="ECO:0000313" key="9">
    <source>
        <dbReference type="Proteomes" id="UP000270112"/>
    </source>
</evidence>
<organism evidence="7 9">
    <name type="scientific">Eggerthella sinensis</name>
    <dbReference type="NCBI Taxonomy" id="242230"/>
    <lineage>
        <taxon>Bacteria</taxon>
        <taxon>Bacillati</taxon>
        <taxon>Actinomycetota</taxon>
        <taxon>Coriobacteriia</taxon>
        <taxon>Eggerthellales</taxon>
        <taxon>Eggerthellaceae</taxon>
        <taxon>Eggerthella</taxon>
    </lineage>
</organism>
<keyword evidence="1" id="KW-0646">Protease inhibitor</keyword>
<evidence type="ECO:0000256" key="4">
    <source>
        <dbReference type="SAM" id="SignalP"/>
    </source>
</evidence>
<reference evidence="7" key="3">
    <citation type="journal article" date="2019" name="Microbiol. Resour. Announc.">
        <title>Draft Genome Sequences of Type Strains of Gordonibacter faecihominis, Paraeggerthella hongkongensis, Parvibacter caecicola,Slackia equolifaciens, Slackia faecicanis, and Slackia isoflavoniconvertens.</title>
        <authorList>
            <person name="Danylec N."/>
            <person name="Stoll D.A."/>
            <person name="Dotsch A."/>
            <person name="Huch M."/>
        </authorList>
    </citation>
    <scope>NUCLEOTIDE SEQUENCE</scope>
    <source>
        <strain evidence="7">DSM 16107</strain>
    </source>
</reference>
<evidence type="ECO:0000313" key="8">
    <source>
        <dbReference type="Proteomes" id="UP000253817"/>
    </source>
</evidence>
<proteinExistence type="predicted"/>
<feature type="signal peptide" evidence="4">
    <location>
        <begin position="1"/>
        <end position="24"/>
    </location>
</feature>
<feature type="compositionally biased region" description="Gly residues" evidence="3">
    <location>
        <begin position="57"/>
        <end position="71"/>
    </location>
</feature>
<feature type="chain" id="PRO_5038851797" description="Proteinase inhibitor I42 chagasin domain-containing protein" evidence="4">
    <location>
        <begin position="25"/>
        <end position="192"/>
    </location>
</feature>
<gene>
    <name evidence="6" type="ORF">C1876_02255</name>
    <name evidence="7" type="ORF">DMP09_00870</name>
</gene>
<feature type="region of interest" description="Disordered" evidence="3">
    <location>
        <begin position="31"/>
        <end position="71"/>
    </location>
</feature>
<dbReference type="InterPro" id="IPR018990">
    <property type="entry name" value="Prot_inh_I42_chagasin"/>
</dbReference>
<reference evidence="6 8" key="1">
    <citation type="journal article" date="2018" name="Elife">
        <title>Discovery and characterization of a prevalent human gut bacterial enzyme sufficient for the inactivation of a family of plant toxins.</title>
        <authorList>
            <person name="Koppel N."/>
            <person name="Bisanz J.E."/>
            <person name="Pandelia M.E."/>
            <person name="Turnbaugh P.J."/>
            <person name="Balskus E.P."/>
        </authorList>
    </citation>
    <scope>NUCLEOTIDE SEQUENCE [LARGE SCALE GENOMIC DNA]</scope>
    <source>
        <strain evidence="6 8">DSM 16107</strain>
    </source>
</reference>
<feature type="compositionally biased region" description="Low complexity" evidence="3">
    <location>
        <begin position="31"/>
        <end position="42"/>
    </location>
</feature>
<evidence type="ECO:0000256" key="3">
    <source>
        <dbReference type="SAM" id="MobiDB-lite"/>
    </source>
</evidence>
<accession>A0A3N0J238</accession>
<evidence type="ECO:0000313" key="7">
    <source>
        <dbReference type="EMBL" id="RNM43245.1"/>
    </source>
</evidence>
<name>A0A3N0J238_9ACTN</name>
<protein>
    <recommendedName>
        <fullName evidence="5">Proteinase inhibitor I42 chagasin domain-containing protein</fullName>
    </recommendedName>
</protein>
<dbReference type="AlphaFoldDB" id="A0A3N0J238"/>
<dbReference type="Gene3D" id="2.60.40.2020">
    <property type="match status" value="1"/>
</dbReference>
<dbReference type="Proteomes" id="UP000253817">
    <property type="component" value="Unassembled WGS sequence"/>
</dbReference>
<dbReference type="PROSITE" id="PS51257">
    <property type="entry name" value="PROKAR_LIPOPROTEIN"/>
    <property type="match status" value="1"/>
</dbReference>
<dbReference type="GO" id="GO:0004869">
    <property type="term" value="F:cysteine-type endopeptidase inhibitor activity"/>
    <property type="evidence" value="ECO:0007669"/>
    <property type="project" value="UniProtKB-KW"/>
</dbReference>
<feature type="compositionally biased region" description="Polar residues" evidence="3">
    <location>
        <begin position="43"/>
        <end position="55"/>
    </location>
</feature>
<dbReference type="InterPro" id="IPR036331">
    <property type="entry name" value="Chagasin-like_sf"/>
</dbReference>
<evidence type="ECO:0000313" key="6">
    <source>
        <dbReference type="EMBL" id="RDB71079.1"/>
    </source>
</evidence>
<feature type="domain" description="Proteinase inhibitor I42 chagasin" evidence="5">
    <location>
        <begin position="90"/>
        <end position="174"/>
    </location>
</feature>
<evidence type="ECO:0000256" key="2">
    <source>
        <dbReference type="ARBA" id="ARBA00022704"/>
    </source>
</evidence>
<keyword evidence="4" id="KW-0732">Signal</keyword>
<dbReference type="RefSeq" id="WP_114545109.1">
    <property type="nucleotide sequence ID" value="NZ_PPTT01000003.1"/>
</dbReference>
<keyword evidence="8" id="KW-1185">Reference proteome</keyword>